<reference evidence="2" key="2">
    <citation type="submission" date="2016-06" db="UniProtKB">
        <authorList>
            <consortium name="WormBaseParasite"/>
        </authorList>
    </citation>
    <scope>IDENTIFICATION</scope>
</reference>
<dbReference type="WBParaSite" id="GPLIN_000963900">
    <property type="protein sequence ID" value="GPLIN_000963900"/>
    <property type="gene ID" value="GPLIN_000963900"/>
</dbReference>
<dbReference type="Proteomes" id="UP000050741">
    <property type="component" value="Unassembled WGS sequence"/>
</dbReference>
<name>A0A183C9U1_GLOPA</name>
<protein>
    <submittedName>
        <fullName evidence="2">Lipoprotein</fullName>
    </submittedName>
</protein>
<keyword evidence="1" id="KW-1185">Reference proteome</keyword>
<evidence type="ECO:0000313" key="2">
    <source>
        <dbReference type="WBParaSite" id="GPLIN_000963900"/>
    </source>
</evidence>
<evidence type="ECO:0000313" key="1">
    <source>
        <dbReference type="Proteomes" id="UP000050741"/>
    </source>
</evidence>
<sequence length="79" mass="8671">MLSTGCTSRGQNGVVRQFPEPSTITEWIEEAGYAPHGLRLVSEHREDRRYVERVGQFVNHEDSGASRAEVKGAVGTAKA</sequence>
<organism evidence="1 2">
    <name type="scientific">Globodera pallida</name>
    <name type="common">Potato cyst nematode worm</name>
    <name type="synonym">Heterodera pallida</name>
    <dbReference type="NCBI Taxonomy" id="36090"/>
    <lineage>
        <taxon>Eukaryota</taxon>
        <taxon>Metazoa</taxon>
        <taxon>Ecdysozoa</taxon>
        <taxon>Nematoda</taxon>
        <taxon>Chromadorea</taxon>
        <taxon>Rhabditida</taxon>
        <taxon>Tylenchina</taxon>
        <taxon>Tylenchomorpha</taxon>
        <taxon>Tylenchoidea</taxon>
        <taxon>Heteroderidae</taxon>
        <taxon>Heteroderinae</taxon>
        <taxon>Globodera</taxon>
    </lineage>
</organism>
<proteinExistence type="predicted"/>
<reference evidence="1" key="1">
    <citation type="submission" date="2014-05" db="EMBL/GenBank/DDBJ databases">
        <title>The genome and life-stage specific transcriptomes of Globodera pallida elucidate key aspects of plant parasitism by a cyst nematode.</title>
        <authorList>
            <person name="Cotton J.A."/>
            <person name="Lilley C.J."/>
            <person name="Jones L.M."/>
            <person name="Kikuchi T."/>
            <person name="Reid A.J."/>
            <person name="Thorpe P."/>
            <person name="Tsai I.J."/>
            <person name="Beasley H."/>
            <person name="Blok V."/>
            <person name="Cock P.J.A."/>
            <person name="Van den Akker S.E."/>
            <person name="Holroyd N."/>
            <person name="Hunt M."/>
            <person name="Mantelin S."/>
            <person name="Naghra H."/>
            <person name="Pain A."/>
            <person name="Palomares-Rius J.E."/>
            <person name="Zarowiecki M."/>
            <person name="Berriman M."/>
            <person name="Jones J.T."/>
            <person name="Urwin P.E."/>
        </authorList>
    </citation>
    <scope>NUCLEOTIDE SEQUENCE [LARGE SCALE GENOMIC DNA]</scope>
    <source>
        <strain evidence="1">Lindley</strain>
    </source>
</reference>
<accession>A0A183C9U1</accession>
<dbReference type="AlphaFoldDB" id="A0A183C9U1"/>